<proteinExistence type="predicted"/>
<dbReference type="Proteomes" id="UP000799755">
    <property type="component" value="Unassembled WGS sequence"/>
</dbReference>
<evidence type="ECO:0000313" key="2">
    <source>
        <dbReference type="Proteomes" id="UP000799755"/>
    </source>
</evidence>
<name>A0ACB6RAK3_9PLEO</name>
<keyword evidence="2" id="KW-1185">Reference proteome</keyword>
<dbReference type="EMBL" id="MU003495">
    <property type="protein sequence ID" value="KAF2476085.1"/>
    <property type="molecule type" value="Genomic_DNA"/>
</dbReference>
<reference evidence="1" key="1">
    <citation type="journal article" date="2020" name="Stud. Mycol.">
        <title>101 Dothideomycetes genomes: a test case for predicting lifestyles and emergence of pathogens.</title>
        <authorList>
            <person name="Haridas S."/>
            <person name="Albert R."/>
            <person name="Binder M."/>
            <person name="Bloem J."/>
            <person name="Labutti K."/>
            <person name="Salamov A."/>
            <person name="Andreopoulos B."/>
            <person name="Baker S."/>
            <person name="Barry K."/>
            <person name="Bills G."/>
            <person name="Bluhm B."/>
            <person name="Cannon C."/>
            <person name="Castanera R."/>
            <person name="Culley D."/>
            <person name="Daum C."/>
            <person name="Ezra D."/>
            <person name="Gonzalez J."/>
            <person name="Henrissat B."/>
            <person name="Kuo A."/>
            <person name="Liang C."/>
            <person name="Lipzen A."/>
            <person name="Lutzoni F."/>
            <person name="Magnuson J."/>
            <person name="Mondo S."/>
            <person name="Nolan M."/>
            <person name="Ohm R."/>
            <person name="Pangilinan J."/>
            <person name="Park H.-J."/>
            <person name="Ramirez L."/>
            <person name="Alfaro M."/>
            <person name="Sun H."/>
            <person name="Tritt A."/>
            <person name="Yoshinaga Y."/>
            <person name="Zwiers L.-H."/>
            <person name="Turgeon B."/>
            <person name="Goodwin S."/>
            <person name="Spatafora J."/>
            <person name="Crous P."/>
            <person name="Grigoriev I."/>
        </authorList>
    </citation>
    <scope>NUCLEOTIDE SEQUENCE</scope>
    <source>
        <strain evidence="1">ATCC 200398</strain>
    </source>
</reference>
<sequence length="1457" mass="158231">MTNSQDPPAEANASGENAPPMQPSRLPPPTPGVVGLPASPEAPSSRPGTEDRPNRSSERQRMKPEGSGYASSYRLSETRPTPRPMSPPPAYTELPGQISDDSNELGANAIVADDGRVNIRINQKTRRLSQLLVPQIQRQLSQVEREPAPPPAYVPEFLGGAPGQDPPPSLNVVIHVVGSRGDVQPFVALGRVLKETYKHRVRLATHPTFKDFVNENGLEFFSIGGDPAELMAFMVKNPGLMPGFDTLRSGDVGKRRRGIAEILRGTWRSCIETGDGLGIDPLKQSIEEWMEIENDVPEVLKKPFVADAIVANPPSFGHIHCAEKLGIPLHMMFTMPWSPTQQFPHPLANIQSSNADASITNFMSYTMVDMLTWQGLGDVINQFRKHSLGLDPISMIWAPGLLARMKIPYTYCWSPALIPKPKDWGHHISISGFYFLSLAQNYTPAPDLAEFLAAGEPPVYIGFGSIVVDDPNAMTKMIFEAVKKTGKRALVSKGWGGLGADDLGMPEGVFMLGNVPHDWLFKHVSCVVHHGGAGTTAAGIAAGRPTVVVPFFGDQPFWGAMTAKAGAGPHPIPYKDLTADKLAKAIEEALKPGSLERAQELSQLISQERGDQNGAQSFHQMLKYDDLRCMVAPSRPAVWRVKRTQVKLSAMAATVLAQEGELDFNELKLYRPREYETDDGPWDPITGATTALIGTATTMMMGVADFPIETMKLLGIHPDTKEAKKGKQAAKGSEASSSIADAPRTGRPMGSRSTTNTRTSASSSASTLPGVSTLVTTTTEITPVSPDDSSPRHSSSSEITRVSSPTTRGTFMAQAMRASTQVSRSRSRDTSPCPIDRFRHGRTHSHVGSEPGIRSEAGTGSFSERISSFNPEAVANTGKGLQRIVGAGFKSPMEFSLNVAKGFHNVPKLYGEEVRQVDRVTDFQSGMKTAAKEFGLGLYEGITGIVTDPYKGAKKEGAIGFVKGVGKGLAGVPLRVMGGAFAVPGYAMKGLYQEALKQKGVNVQNYIIAARISQGYDEATAVSTAERADVLARWKCIRLNVKKKKNPGEDQIEALHILMKDRRRKRQERWAKIKNNAHLKRSEARPSLPSAMSDASSYSDLPIPVEPNAAPHTMPVSRSLTLRDDTSSLGTYQYPSGVPLQHASTFPQPNPSQLSLQQVQAAQEEAERRELEAAIAASVSQTSQGNLDEDEMIARAIRASMSELQRSRELEGEDEEEALQRALAASISEAGKSGASVEEQQALEETLRKSLLETRRVREKGVVHGSESGWDSDEDTEDDEEYQRIIAESKELAHLHQHHHQQFLDNYPSSTETQMYVQARGHDSGVLNSAVASEHVDDDEALNTVLKESEEAVQAQKQGSHDDEEALKKVLEESEKAEKERMLEFERQKNEEDIVLEYIKKQSLAEEELRRRMLQGRAEEAMVGESEGEGVGAGAEVGAVGGSGAGSGPGCDTGGGV</sequence>
<organism evidence="1 2">
    <name type="scientific">Lindgomyces ingoldianus</name>
    <dbReference type="NCBI Taxonomy" id="673940"/>
    <lineage>
        <taxon>Eukaryota</taxon>
        <taxon>Fungi</taxon>
        <taxon>Dikarya</taxon>
        <taxon>Ascomycota</taxon>
        <taxon>Pezizomycotina</taxon>
        <taxon>Dothideomycetes</taxon>
        <taxon>Pleosporomycetidae</taxon>
        <taxon>Pleosporales</taxon>
        <taxon>Lindgomycetaceae</taxon>
        <taxon>Lindgomyces</taxon>
    </lineage>
</organism>
<gene>
    <name evidence="1" type="ORF">BDR25DRAFT_331660</name>
</gene>
<accession>A0ACB6RAK3</accession>
<evidence type="ECO:0000313" key="1">
    <source>
        <dbReference type="EMBL" id="KAF2476085.1"/>
    </source>
</evidence>
<protein>
    <submittedName>
        <fullName evidence="1">UDP-Glycosyltransferase/glycogen phosphorylase</fullName>
    </submittedName>
</protein>
<comment type="caution">
    <text evidence="1">The sequence shown here is derived from an EMBL/GenBank/DDBJ whole genome shotgun (WGS) entry which is preliminary data.</text>
</comment>